<sequence>MIVESRAGSLQHYPTCFCIPLVTKEKKVVDWLFAGMWLICD</sequence>
<gene>
    <name evidence="1" type="ORF">LSH36_729g02050</name>
</gene>
<keyword evidence="2" id="KW-1185">Reference proteome</keyword>
<organism evidence="1 2">
    <name type="scientific">Paralvinella palmiformis</name>
    <dbReference type="NCBI Taxonomy" id="53620"/>
    <lineage>
        <taxon>Eukaryota</taxon>
        <taxon>Metazoa</taxon>
        <taxon>Spiralia</taxon>
        <taxon>Lophotrochozoa</taxon>
        <taxon>Annelida</taxon>
        <taxon>Polychaeta</taxon>
        <taxon>Sedentaria</taxon>
        <taxon>Canalipalpata</taxon>
        <taxon>Terebellida</taxon>
        <taxon>Terebelliformia</taxon>
        <taxon>Alvinellidae</taxon>
        <taxon>Paralvinella</taxon>
    </lineage>
</organism>
<dbReference type="EMBL" id="JAODUP010000729">
    <property type="protein sequence ID" value="KAK2144815.1"/>
    <property type="molecule type" value="Genomic_DNA"/>
</dbReference>
<proteinExistence type="predicted"/>
<accession>A0AAD9J381</accession>
<comment type="caution">
    <text evidence="1">The sequence shown here is derived from an EMBL/GenBank/DDBJ whole genome shotgun (WGS) entry which is preliminary data.</text>
</comment>
<reference evidence="1" key="1">
    <citation type="journal article" date="2023" name="Mol. Biol. Evol.">
        <title>Third-Generation Sequencing Reveals the Adaptive Role of the Epigenome in Three Deep-Sea Polychaetes.</title>
        <authorList>
            <person name="Perez M."/>
            <person name="Aroh O."/>
            <person name="Sun Y."/>
            <person name="Lan Y."/>
            <person name="Juniper S.K."/>
            <person name="Young C.R."/>
            <person name="Angers B."/>
            <person name="Qian P.Y."/>
        </authorList>
    </citation>
    <scope>NUCLEOTIDE SEQUENCE</scope>
    <source>
        <strain evidence="1">P08H-3</strain>
    </source>
</reference>
<evidence type="ECO:0000313" key="2">
    <source>
        <dbReference type="Proteomes" id="UP001208570"/>
    </source>
</evidence>
<dbReference type="AlphaFoldDB" id="A0AAD9J381"/>
<dbReference type="Proteomes" id="UP001208570">
    <property type="component" value="Unassembled WGS sequence"/>
</dbReference>
<protein>
    <submittedName>
        <fullName evidence="1">Uncharacterized protein</fullName>
    </submittedName>
</protein>
<name>A0AAD9J381_9ANNE</name>
<evidence type="ECO:0000313" key="1">
    <source>
        <dbReference type="EMBL" id="KAK2144815.1"/>
    </source>
</evidence>